<evidence type="ECO:0000259" key="6">
    <source>
        <dbReference type="PROSITE" id="PS50913"/>
    </source>
</evidence>
<proteinExistence type="predicted"/>
<comment type="subcellular location">
    <subcellularLocation>
        <location evidence="1">Cytoplasm</location>
    </subcellularLocation>
</comment>
<feature type="coiled-coil region" evidence="5">
    <location>
        <begin position="427"/>
        <end position="566"/>
    </location>
</feature>
<feature type="coiled-coil region" evidence="5">
    <location>
        <begin position="50"/>
        <end position="98"/>
    </location>
</feature>
<organism evidence="8">
    <name type="scientific">Thrips palmi</name>
    <name type="common">Melon thrips</name>
    <dbReference type="NCBI Taxonomy" id="161013"/>
    <lineage>
        <taxon>Eukaryota</taxon>
        <taxon>Metazoa</taxon>
        <taxon>Ecdysozoa</taxon>
        <taxon>Arthropoda</taxon>
        <taxon>Hexapoda</taxon>
        <taxon>Insecta</taxon>
        <taxon>Pterygota</taxon>
        <taxon>Neoptera</taxon>
        <taxon>Paraneoptera</taxon>
        <taxon>Thysanoptera</taxon>
        <taxon>Terebrantia</taxon>
        <taxon>Thripoidea</taxon>
        <taxon>Thripidae</taxon>
        <taxon>Thrips</taxon>
    </lineage>
</organism>
<dbReference type="Gene3D" id="1.10.287.1490">
    <property type="match status" value="1"/>
</dbReference>
<dbReference type="InParanoid" id="A0A6P8YEG3"/>
<feature type="domain" description="GRIP" evidence="6">
    <location>
        <begin position="1235"/>
        <end position="1285"/>
    </location>
</feature>
<keyword evidence="3" id="KW-0597">Phosphoprotein</keyword>
<evidence type="ECO:0000256" key="3">
    <source>
        <dbReference type="ARBA" id="ARBA00022553"/>
    </source>
</evidence>
<evidence type="ECO:0000256" key="4">
    <source>
        <dbReference type="ARBA" id="ARBA00023054"/>
    </source>
</evidence>
<dbReference type="InterPro" id="IPR000237">
    <property type="entry name" value="GRIP_dom"/>
</dbReference>
<feature type="coiled-coil region" evidence="5">
    <location>
        <begin position="957"/>
        <end position="991"/>
    </location>
</feature>
<evidence type="ECO:0000256" key="1">
    <source>
        <dbReference type="ARBA" id="ARBA00004496"/>
    </source>
</evidence>
<dbReference type="GeneID" id="117641519"/>
<gene>
    <name evidence="8" type="primary">LOC117641519</name>
</gene>
<dbReference type="OrthoDB" id="1926336at2759"/>
<evidence type="ECO:0000256" key="5">
    <source>
        <dbReference type="SAM" id="Coils"/>
    </source>
</evidence>
<evidence type="ECO:0000313" key="8">
    <source>
        <dbReference type="RefSeq" id="XP_034234811.1"/>
    </source>
</evidence>
<dbReference type="FunCoup" id="A0A6P8YEG3">
    <property type="interactions" value="140"/>
</dbReference>
<name>A0A6P8YEG3_THRPL</name>
<reference evidence="8" key="1">
    <citation type="submission" date="2025-08" db="UniProtKB">
        <authorList>
            <consortium name="RefSeq"/>
        </authorList>
    </citation>
    <scope>IDENTIFICATION</scope>
    <source>
        <tissue evidence="8">Total insect</tissue>
    </source>
</reference>
<protein>
    <submittedName>
        <fullName evidence="8">GRIP and coiled-coil domain-containing protein 2</fullName>
    </submittedName>
</protein>
<dbReference type="KEGG" id="tpal:117641519"/>
<dbReference type="Proteomes" id="UP000515158">
    <property type="component" value="Unplaced"/>
</dbReference>
<feature type="coiled-coil region" evidence="5">
    <location>
        <begin position="327"/>
        <end position="389"/>
    </location>
</feature>
<dbReference type="RefSeq" id="XP_034234811.1">
    <property type="nucleotide sequence ID" value="XM_034378920.1"/>
</dbReference>
<accession>A0A6P8YEG3</accession>
<sequence>MDNQGSEEPQVNRKIPIESLTKEDLIKKYRQAIIIAQKAKESKGELIKLFSEQEKVVQSLEERLQKCEDEKTKEADLRAGLEHELKYAQDTIESLKINRVSNGRDKEETETSESVHLKAPLESDLANCRSAELELSNEKINALESELLQSKIDCQRLNDLYGQVQKLVDEKDNELRCLQEAQDRDKELSENTKMDFTSKIQSLQESLDSAKRENMEENLINEKKIHSLEELLLSKDEDIKKQEESISKMNVLVETIQRELNDKQDVLDRFNSKMKDLENQVEAYKTLLDEKSCKSESQEVEKNKTIDHFKEEISKKDQELCSAENTIMGLSIELQNAKENLAKLEQLSSELSSKVDLLELEKGTSSDNIASLERDLADMKNNQLGEEEKQRTLELETQVGELQEALSAKNKLLKSSKVTKFLLESQVEHFTTLVEDHTKRIEELKRENDELQNGVLERDEAMQKKCEDISHLSTRVSELENELSAFSQERSDLIHVRDKIKEQLTESENQIKSFEARHSSSLQIEQELREQVTSLQAVLSSKDKLIQDLEQEVSKLKDYAANESTNTEVSSTFSLSRAEELSRMKDLEDSFEDKYTKLRVVAVKLKKRVTELTQTLEMERSKMGTEKSDLQAKLTQIASHAKTVQTLQNEVDRLQDLVEEQKKQHQQLSKDLELAVKESASKKFELASVQEELQRTANEKKNLEVSLSSLESALTQAGGLQSEIEKLQKELKEKECIIESFKEEKQSLSEQLEKVCVDAKKKSVLSLEMADMEKSVSELTRQLSSERDRLKSSENEVQQGRVSLSSLEDQLNKIETSLVDKEIENKKLHEKLSLAKEESENLQTKLKEKEATAAQLSNDLEKQRSLVEELNIQCSNLAAKQVQAEEHARHQIDSLSRQVFQLEEHSSALKGSYKALEDELASVKTEFENYKVRAQSVLRQSTKQEDRMISSSTFHNAEELEVEVERLRVNISNLKENLKLTTSQLQAALQDVGVEREEKICAIKQAQASKELYTQAIERQHAAEERLAVVLEESKQAKLHSDMLLQCYKQQLDDLKITHQKKIASLTEQIENLQASITNPVLQRVESDQASSVQSGPSPVAEWAVNLSNTAISDPDLALRLSSLQREEGEGSESVESFPSRRISVTTQDRRHELVPLDKLLSSSTYPEDESPEMARTNSSDLDVDLLQSKLCACESRASHLTALLSEAESDAARLSQLNAVLKEEIRRQQRSEERAQHAHNLEYLKNIVVKFITLQNGDERQRLVPVLNTILKLSPEEANLVATVAKGASQGNAPGRGWGSYLPLPGWTGS</sequence>
<keyword evidence="2" id="KW-0963">Cytoplasm</keyword>
<dbReference type="CTD" id="41459"/>
<evidence type="ECO:0000256" key="2">
    <source>
        <dbReference type="ARBA" id="ARBA00022490"/>
    </source>
</evidence>
<keyword evidence="4 5" id="KW-0175">Coiled coil</keyword>
<dbReference type="PANTHER" id="PTHR18902">
    <property type="entry name" value="NUCLEAR MITOTIC APPARATUS PROTEIN 1-RELATED"/>
    <property type="match status" value="1"/>
</dbReference>
<feature type="coiled-coil region" evidence="5">
    <location>
        <begin position="1205"/>
        <end position="1239"/>
    </location>
</feature>
<dbReference type="GO" id="GO:0005737">
    <property type="term" value="C:cytoplasm"/>
    <property type="evidence" value="ECO:0007669"/>
    <property type="project" value="UniProtKB-SubCell"/>
</dbReference>
<keyword evidence="7" id="KW-1185">Reference proteome</keyword>
<dbReference type="Gene3D" id="1.10.220.60">
    <property type="entry name" value="GRIP domain"/>
    <property type="match status" value="1"/>
</dbReference>
<feature type="coiled-coil region" evidence="5">
    <location>
        <begin position="602"/>
        <end position="887"/>
    </location>
</feature>
<dbReference type="SMART" id="SM00755">
    <property type="entry name" value="Grip"/>
    <property type="match status" value="1"/>
</dbReference>
<feature type="coiled-coil region" evidence="5">
    <location>
        <begin position="133"/>
        <end position="294"/>
    </location>
</feature>
<dbReference type="InterPro" id="IPR051841">
    <property type="entry name" value="MT-Golgi_org_protein"/>
</dbReference>
<dbReference type="Pfam" id="PF01465">
    <property type="entry name" value="GRIP"/>
    <property type="match status" value="1"/>
</dbReference>
<dbReference type="PANTHER" id="PTHR18902:SF25">
    <property type="entry name" value="GRIP AND COILED-COIL DOMAIN-CONTAINING PROTEIN 2"/>
    <property type="match status" value="1"/>
</dbReference>
<dbReference type="PROSITE" id="PS50913">
    <property type="entry name" value="GRIP"/>
    <property type="match status" value="1"/>
</dbReference>
<evidence type="ECO:0000313" key="7">
    <source>
        <dbReference type="Proteomes" id="UP000515158"/>
    </source>
</evidence>